<proteinExistence type="predicted"/>
<keyword evidence="3" id="KW-1185">Reference proteome</keyword>
<reference evidence="2 3" key="1">
    <citation type="submission" date="2017-11" db="EMBL/GenBank/DDBJ databases">
        <title>De-novo sequencing of pomegranate (Punica granatum L.) genome.</title>
        <authorList>
            <person name="Akparov Z."/>
            <person name="Amiraslanov A."/>
            <person name="Hajiyeva S."/>
            <person name="Abbasov M."/>
            <person name="Kaur K."/>
            <person name="Hamwieh A."/>
            <person name="Solovyev V."/>
            <person name="Salamov A."/>
            <person name="Braich B."/>
            <person name="Kosarev P."/>
            <person name="Mahmoud A."/>
            <person name="Hajiyev E."/>
            <person name="Babayeva S."/>
            <person name="Izzatullayeva V."/>
            <person name="Mammadov A."/>
            <person name="Mammadov A."/>
            <person name="Sharifova S."/>
            <person name="Ojaghi J."/>
            <person name="Eynullazada K."/>
            <person name="Bayramov B."/>
            <person name="Abdulazimova A."/>
            <person name="Shahmuradov I."/>
        </authorList>
    </citation>
    <scope>NUCLEOTIDE SEQUENCE [LARGE SCALE GENOMIC DNA]</scope>
    <source>
        <strain evidence="3">cv. AG2017</strain>
        <tissue evidence="2">Leaf</tissue>
    </source>
</reference>
<dbReference type="PANTHER" id="PTHR47150">
    <property type="entry name" value="OS12G0169200 PROTEIN"/>
    <property type="match status" value="1"/>
</dbReference>
<dbReference type="EMBL" id="PGOL01002117">
    <property type="protein sequence ID" value="PKI50393.1"/>
    <property type="molecule type" value="Genomic_DNA"/>
</dbReference>
<feature type="region of interest" description="Disordered" evidence="1">
    <location>
        <begin position="1"/>
        <end position="36"/>
    </location>
</feature>
<dbReference type="STRING" id="22663.A0A2I0J2U7"/>
<sequence length="119" mass="14177">MEEEERSSRRSRKTIDRDRQAGHDRLWNDDFSPEEMYPPKKFRRRVFRDAVDDYVQISKSSANQCLEKFGEDVITIFRDQYLRSLNSSDIQRLSQMGEARGFPGLLRYCTWSCTVLEEV</sequence>
<dbReference type="AlphaFoldDB" id="A0A2I0J2U7"/>
<protein>
    <submittedName>
        <fullName evidence="2">Uncharacterized protein</fullName>
    </submittedName>
</protein>
<organism evidence="2 3">
    <name type="scientific">Punica granatum</name>
    <name type="common">Pomegranate</name>
    <dbReference type="NCBI Taxonomy" id="22663"/>
    <lineage>
        <taxon>Eukaryota</taxon>
        <taxon>Viridiplantae</taxon>
        <taxon>Streptophyta</taxon>
        <taxon>Embryophyta</taxon>
        <taxon>Tracheophyta</taxon>
        <taxon>Spermatophyta</taxon>
        <taxon>Magnoliopsida</taxon>
        <taxon>eudicotyledons</taxon>
        <taxon>Gunneridae</taxon>
        <taxon>Pentapetalae</taxon>
        <taxon>rosids</taxon>
        <taxon>malvids</taxon>
        <taxon>Myrtales</taxon>
        <taxon>Lythraceae</taxon>
        <taxon>Punica</taxon>
    </lineage>
</organism>
<dbReference type="Proteomes" id="UP000233551">
    <property type="component" value="Unassembled WGS sequence"/>
</dbReference>
<evidence type="ECO:0000256" key="1">
    <source>
        <dbReference type="SAM" id="MobiDB-lite"/>
    </source>
</evidence>
<name>A0A2I0J2U7_PUNGR</name>
<feature type="compositionally biased region" description="Basic and acidic residues" evidence="1">
    <location>
        <begin position="13"/>
        <end position="28"/>
    </location>
</feature>
<gene>
    <name evidence="2" type="ORF">CRG98_029221</name>
</gene>
<accession>A0A2I0J2U7</accession>
<evidence type="ECO:0000313" key="2">
    <source>
        <dbReference type="EMBL" id="PKI50393.1"/>
    </source>
</evidence>
<dbReference type="PANTHER" id="PTHR47150:SF5">
    <property type="entry name" value="OS07G0546750 PROTEIN"/>
    <property type="match status" value="1"/>
</dbReference>
<comment type="caution">
    <text evidence="2">The sequence shown here is derived from an EMBL/GenBank/DDBJ whole genome shotgun (WGS) entry which is preliminary data.</text>
</comment>
<evidence type="ECO:0000313" key="3">
    <source>
        <dbReference type="Proteomes" id="UP000233551"/>
    </source>
</evidence>